<dbReference type="InterPro" id="IPR018146">
    <property type="entry name" value="Glyoxalase_1_CS"/>
</dbReference>
<proteinExistence type="inferred from homology"/>
<keyword evidence="11" id="KW-0732">Signal</keyword>
<accession>A0A2N9HR60</accession>
<feature type="active site" description="Proton donor/acceptor" evidence="8">
    <location>
        <position position="163"/>
    </location>
</feature>
<evidence type="ECO:0000256" key="6">
    <source>
        <dbReference type="ARBA" id="ARBA00030537"/>
    </source>
</evidence>
<dbReference type="Pfam" id="PF00903">
    <property type="entry name" value="Glyoxalase"/>
    <property type="match status" value="2"/>
</dbReference>
<dbReference type="GO" id="GO:0019243">
    <property type="term" value="P:methylglyoxal catabolic process to D-lactate via S-lactoyl-glutathione"/>
    <property type="evidence" value="ECO:0007669"/>
    <property type="project" value="TreeGrafter"/>
</dbReference>
<comment type="pathway">
    <text evidence="1 10">Secondary metabolite metabolism; methylglyoxal degradation; (R)-lactate from methylglyoxal: step 1/2.</text>
</comment>
<dbReference type="GO" id="GO:0046872">
    <property type="term" value="F:metal ion binding"/>
    <property type="evidence" value="ECO:0007669"/>
    <property type="project" value="UniProtKB-UniRule"/>
</dbReference>
<sequence>MAKYKQFAYCIVLFLYLIGSSIAARNLASDDDVLEWVKKDNRRFLQADIRVGDLNSTIKFYTESLGMKLLSQKDFPEQKYSKAIVGFGPQETHFVLGLTYIYGVDKYDIGTGFGHFGIATQDIYTIVENIRAKGGVITREPGPIEGGSTIFAFVQDPNGYSFELIQRPPTPEPLCQILLNVLDLDLAIKFYEQALGMNLLQKYDSPQEQFAIAMVGYGLNLTQTTVIELRYNYNVTEYTKGDGYAQVAIGTDDVYKSAAAVKLVTKELGGRIILPPVLIPEINTTITSFVDPDGWKTDLVDNEDYLKQLQKKE</sequence>
<evidence type="ECO:0000259" key="12">
    <source>
        <dbReference type="PROSITE" id="PS51819"/>
    </source>
</evidence>
<evidence type="ECO:0000256" key="11">
    <source>
        <dbReference type="SAM" id="SignalP"/>
    </source>
</evidence>
<feature type="chain" id="PRO_5014737849" description="Lactoylglutathione lyase" evidence="11">
    <location>
        <begin position="24"/>
        <end position="313"/>
    </location>
</feature>
<comment type="similarity">
    <text evidence="2 10">Belongs to the glyoxalase I family.</text>
</comment>
<dbReference type="PANTHER" id="PTHR46036:SF12">
    <property type="entry name" value="VOC DOMAIN-CONTAINING PROTEIN"/>
    <property type="match status" value="1"/>
</dbReference>
<feature type="binding site" evidence="9">
    <location>
        <position position="46"/>
    </location>
    <ligand>
        <name>Zn(2+)</name>
        <dbReference type="ChEBI" id="CHEBI:29105"/>
        <note>ligand shared between dimeric partners</note>
    </ligand>
</feature>
<evidence type="ECO:0000313" key="13">
    <source>
        <dbReference type="EMBL" id="SPD14465.1"/>
    </source>
</evidence>
<evidence type="ECO:0000256" key="8">
    <source>
        <dbReference type="PIRSR" id="PIRSR604361-1"/>
    </source>
</evidence>
<keyword evidence="9 10" id="KW-0862">Zinc</keyword>
<dbReference type="GO" id="GO:0004462">
    <property type="term" value="F:lactoylglutathione lyase activity"/>
    <property type="evidence" value="ECO:0007669"/>
    <property type="project" value="UniProtKB-UniRule"/>
</dbReference>
<dbReference type="NCBIfam" id="TIGR00068">
    <property type="entry name" value="glyox_I"/>
    <property type="match status" value="1"/>
</dbReference>
<dbReference type="UniPathway" id="UPA00619">
    <property type="reaction ID" value="UER00675"/>
</dbReference>
<evidence type="ECO:0000256" key="2">
    <source>
        <dbReference type="ARBA" id="ARBA00010363"/>
    </source>
</evidence>
<dbReference type="PANTHER" id="PTHR46036">
    <property type="entry name" value="LACTOYLGLUTATHIONE LYASE"/>
    <property type="match status" value="1"/>
</dbReference>
<dbReference type="InterPro" id="IPR004361">
    <property type="entry name" value="Glyoxalase_1"/>
</dbReference>
<feature type="binding site" evidence="9">
    <location>
        <position position="115"/>
    </location>
    <ligand>
        <name>Zn(2+)</name>
        <dbReference type="ChEBI" id="CHEBI:29105"/>
        <note>ligand shared between dimeric partners</note>
    </ligand>
</feature>
<keyword evidence="4 9" id="KW-0479">Metal-binding</keyword>
<gene>
    <name evidence="13" type="ORF">FSB_LOCUS42347</name>
</gene>
<name>A0A2N9HR60_FAGSY</name>
<feature type="binding site" evidence="9">
    <location>
        <position position="163"/>
    </location>
    <ligand>
        <name>Zn(2+)</name>
        <dbReference type="ChEBI" id="CHEBI:29105"/>
        <note>ligand shared between dimeric partners</note>
    </ligand>
</feature>
<evidence type="ECO:0000256" key="5">
    <source>
        <dbReference type="ARBA" id="ARBA00023239"/>
    </source>
</evidence>
<dbReference type="GO" id="GO:0005737">
    <property type="term" value="C:cytoplasm"/>
    <property type="evidence" value="ECO:0007669"/>
    <property type="project" value="TreeGrafter"/>
</dbReference>
<dbReference type="PROSITE" id="PS00935">
    <property type="entry name" value="GLYOXALASE_I_2"/>
    <property type="match status" value="1"/>
</dbReference>
<dbReference type="EC" id="4.4.1.5" evidence="3 10"/>
<feature type="domain" description="VOC" evidence="12">
    <location>
        <begin position="43"/>
        <end position="167"/>
    </location>
</feature>
<dbReference type="PROSITE" id="PS51819">
    <property type="entry name" value="VOC"/>
    <property type="match status" value="2"/>
</dbReference>
<evidence type="ECO:0000256" key="3">
    <source>
        <dbReference type="ARBA" id="ARBA00012081"/>
    </source>
</evidence>
<comment type="catalytic activity">
    <reaction evidence="7 10">
        <text>(R)-S-lactoylglutathione = methylglyoxal + glutathione</text>
        <dbReference type="Rhea" id="RHEA:19069"/>
        <dbReference type="ChEBI" id="CHEBI:17158"/>
        <dbReference type="ChEBI" id="CHEBI:57474"/>
        <dbReference type="ChEBI" id="CHEBI:57925"/>
        <dbReference type="EC" id="4.4.1.5"/>
    </reaction>
</comment>
<dbReference type="Gene3D" id="3.10.180.10">
    <property type="entry name" value="2,3-Dihydroxybiphenyl 1,2-Dioxygenase, domain 1"/>
    <property type="match status" value="2"/>
</dbReference>
<keyword evidence="5 10" id="KW-0456">Lyase</keyword>
<organism evidence="13">
    <name type="scientific">Fagus sylvatica</name>
    <name type="common">Beechnut</name>
    <dbReference type="NCBI Taxonomy" id="28930"/>
    <lineage>
        <taxon>Eukaryota</taxon>
        <taxon>Viridiplantae</taxon>
        <taxon>Streptophyta</taxon>
        <taxon>Embryophyta</taxon>
        <taxon>Tracheophyta</taxon>
        <taxon>Spermatophyta</taxon>
        <taxon>Magnoliopsida</taxon>
        <taxon>eudicotyledons</taxon>
        <taxon>Gunneridae</taxon>
        <taxon>Pentapetalae</taxon>
        <taxon>rosids</taxon>
        <taxon>fabids</taxon>
        <taxon>Fagales</taxon>
        <taxon>Fagaceae</taxon>
        <taxon>Fagus</taxon>
    </lineage>
</organism>
<dbReference type="InterPro" id="IPR037523">
    <property type="entry name" value="VOC_core"/>
</dbReference>
<feature type="domain" description="VOC" evidence="12">
    <location>
        <begin position="173"/>
        <end position="302"/>
    </location>
</feature>
<dbReference type="SUPFAM" id="SSF54593">
    <property type="entry name" value="Glyoxalase/Bleomycin resistance protein/Dihydroxybiphenyl dioxygenase"/>
    <property type="match status" value="2"/>
</dbReference>
<dbReference type="PROSITE" id="PS00934">
    <property type="entry name" value="GLYOXALASE_I_1"/>
    <property type="match status" value="1"/>
</dbReference>
<feature type="signal peptide" evidence="11">
    <location>
        <begin position="1"/>
        <end position="23"/>
    </location>
</feature>
<comment type="cofactor">
    <cofactor evidence="9">
        <name>Zn(2+)</name>
        <dbReference type="ChEBI" id="CHEBI:29105"/>
    </cofactor>
    <text evidence="9">Binds 1 zinc ion per subunit. In the homodimer, two zinc ions are bound between subunits.</text>
</comment>
<comment type="function">
    <text evidence="10">Catalyzes the conversion of hemimercaptal, formed from methylglyoxal and glutathione, to S-lactoylglutathione.</text>
</comment>
<evidence type="ECO:0000256" key="9">
    <source>
        <dbReference type="PIRSR" id="PIRSR604361-3"/>
    </source>
</evidence>
<dbReference type="InterPro" id="IPR029068">
    <property type="entry name" value="Glyas_Bleomycin-R_OHBP_Dase"/>
</dbReference>
<evidence type="ECO:0000256" key="1">
    <source>
        <dbReference type="ARBA" id="ARBA00005008"/>
    </source>
</evidence>
<dbReference type="InterPro" id="IPR004360">
    <property type="entry name" value="Glyas_Fos-R_dOase_dom"/>
</dbReference>
<protein>
    <recommendedName>
        <fullName evidence="3 10">Lactoylglutathione lyase</fullName>
        <ecNumber evidence="3 10">4.4.1.5</ecNumber>
    </recommendedName>
    <alternativeName>
        <fullName evidence="6 10">Glyoxalase I</fullName>
    </alternativeName>
</protein>
<reference evidence="13" key="1">
    <citation type="submission" date="2018-02" db="EMBL/GenBank/DDBJ databases">
        <authorList>
            <person name="Cohen D.B."/>
            <person name="Kent A.D."/>
        </authorList>
    </citation>
    <scope>NUCLEOTIDE SEQUENCE</scope>
</reference>
<dbReference type="EMBL" id="OIVN01003935">
    <property type="protein sequence ID" value="SPD14465.1"/>
    <property type="molecule type" value="Genomic_DNA"/>
</dbReference>
<evidence type="ECO:0000256" key="4">
    <source>
        <dbReference type="ARBA" id="ARBA00022723"/>
    </source>
</evidence>
<dbReference type="AlphaFoldDB" id="A0A2N9HR60"/>
<evidence type="ECO:0000256" key="7">
    <source>
        <dbReference type="ARBA" id="ARBA00048273"/>
    </source>
</evidence>
<evidence type="ECO:0000256" key="10">
    <source>
        <dbReference type="RuleBase" id="RU361179"/>
    </source>
</evidence>